<dbReference type="PANTHER" id="PTHR33021">
    <property type="entry name" value="BLUE COPPER PROTEIN"/>
    <property type="match status" value="1"/>
</dbReference>
<dbReference type="GO" id="GO:0009055">
    <property type="term" value="F:electron transfer activity"/>
    <property type="evidence" value="ECO:0007669"/>
    <property type="project" value="InterPro"/>
</dbReference>
<dbReference type="Gene3D" id="2.30.180.10">
    <property type="entry name" value="FAS1 domain"/>
    <property type="match status" value="1"/>
</dbReference>
<evidence type="ECO:0000313" key="5">
    <source>
        <dbReference type="EMBL" id="GHP09182.1"/>
    </source>
</evidence>
<dbReference type="Pfam" id="PF02469">
    <property type="entry name" value="Fasciclin"/>
    <property type="match status" value="1"/>
</dbReference>
<comment type="caution">
    <text evidence="5">The sequence shown here is derived from an EMBL/GenBank/DDBJ whole genome shotgun (WGS) entry which is preliminary data.</text>
</comment>
<dbReference type="InterPro" id="IPR000782">
    <property type="entry name" value="FAS1_domain"/>
</dbReference>
<dbReference type="PROSITE" id="PS50213">
    <property type="entry name" value="FAS1"/>
    <property type="match status" value="1"/>
</dbReference>
<protein>
    <recommendedName>
        <fullName evidence="7">FAS1 domain-containing protein</fullName>
    </recommendedName>
</protein>
<dbReference type="EMBL" id="BNJQ01000024">
    <property type="protein sequence ID" value="GHP09182.1"/>
    <property type="molecule type" value="Genomic_DNA"/>
</dbReference>
<dbReference type="SUPFAM" id="SSF49503">
    <property type="entry name" value="Cupredoxins"/>
    <property type="match status" value="1"/>
</dbReference>
<dbReference type="InterPro" id="IPR008972">
    <property type="entry name" value="Cupredoxin"/>
</dbReference>
<feature type="signal peptide" evidence="2">
    <location>
        <begin position="1"/>
        <end position="28"/>
    </location>
</feature>
<organism evidence="5 6">
    <name type="scientific">Pycnococcus provasolii</name>
    <dbReference type="NCBI Taxonomy" id="41880"/>
    <lineage>
        <taxon>Eukaryota</taxon>
        <taxon>Viridiplantae</taxon>
        <taxon>Chlorophyta</taxon>
        <taxon>Pseudoscourfieldiophyceae</taxon>
        <taxon>Pseudoscourfieldiales</taxon>
        <taxon>Pycnococcaceae</taxon>
        <taxon>Pycnococcus</taxon>
    </lineage>
</organism>
<accession>A0A830HQA9</accession>
<dbReference type="Gene3D" id="1.25.40.10">
    <property type="entry name" value="Tetratricopeptide repeat domain"/>
    <property type="match status" value="1"/>
</dbReference>
<dbReference type="InterPro" id="IPR011990">
    <property type="entry name" value="TPR-like_helical_dom_sf"/>
</dbReference>
<name>A0A830HQA9_9CHLO</name>
<dbReference type="InterPro" id="IPR039391">
    <property type="entry name" value="Phytocyanin-like"/>
</dbReference>
<gene>
    <name evidence="5" type="ORF">PPROV_000791900</name>
</gene>
<feature type="domain" description="FAS1" evidence="3">
    <location>
        <begin position="524"/>
        <end position="685"/>
    </location>
</feature>
<dbReference type="PROSITE" id="PS51485">
    <property type="entry name" value="PHYTOCYANIN"/>
    <property type="match status" value="1"/>
</dbReference>
<dbReference type="InterPro" id="IPR003245">
    <property type="entry name" value="Phytocyanin_dom"/>
</dbReference>
<reference evidence="5" key="1">
    <citation type="submission" date="2020-10" db="EMBL/GenBank/DDBJ databases">
        <title>Unveiling of a novel bifunctional photoreceptor, Dualchrome1, isolated from a cosmopolitan green alga.</title>
        <authorList>
            <person name="Suzuki S."/>
            <person name="Kawachi M."/>
        </authorList>
    </citation>
    <scope>NUCLEOTIDE SEQUENCE</scope>
    <source>
        <strain evidence="5">NIES 2893</strain>
    </source>
</reference>
<dbReference type="SUPFAM" id="SSF82153">
    <property type="entry name" value="FAS1 domain"/>
    <property type="match status" value="1"/>
</dbReference>
<dbReference type="PANTHER" id="PTHR33021:SF522">
    <property type="entry name" value="PHYTOCYANIN DOMAIN-CONTAINING PROTEIN"/>
    <property type="match status" value="1"/>
</dbReference>
<feature type="region of interest" description="Disordered" evidence="1">
    <location>
        <begin position="33"/>
        <end position="100"/>
    </location>
</feature>
<evidence type="ECO:0000313" key="6">
    <source>
        <dbReference type="Proteomes" id="UP000660262"/>
    </source>
</evidence>
<sequence>MRMSACMNMAASSRHAMVAVLLFASVLGVPAPPSAGPSTYQPTPTPTYSPPPPTTTTTMAPTTTTTTTEAPTTTTTTEAPTTTTTTTEAPTTTTTTATPTTTVATQSVATTGAPITVATTAAATTTTAAATTTTTAAATTTTAVATTTAAVTTTAAAITTTAAAPVVATTGFVAKSSVTLGGVTVETFDEANFKSGVAKTFGGEPNLVQILDVSEVSRRRSLLASGVKVDFQIVAVDASDATMIAAELVKESNKGKMLESLKAEGVPVTSIVAVESTSVDLDSAAATRAVHGTLLVYGMGAEKVTEAVVTAFLKKESKASDVIVGKTPEGKSLGEIKGFMFNVTGIDADNFIPFLTMLRVMPTAHMDISGAGIYVTGITHPSFETCPTGSTWMDALKVHEGGESKKAISMLHRILECTSHAAGGKEASTEFDANNYNILGFITRNMTTPDLVKSEIYYKRALQLSPLHTGALGYLGELYMKLGKNVLARSLLATMTMKACPKIEGECEDRIFLMNKLNERGVSTDLPTAVDVVKSTFTVATELLTMTGLVSTIGALKGSYTLFLPTDDAFRAELSNAASGEQMAAMSAKEVASMLLSANGEEAVKALLLNHVMPDAMIMSYDVGSPTTSVKMAGGSEMVLSKDSNEMLMNFGSDVIVLPAYINMVGAPNGPNEMGAVIHGVSGLIFPPPAPSAPKEVPIDYIALYDNANARSMTAELGTTLVFEWTGRHNVYEMASKEAFEKCDFTNAKMLGDTSPLKVTIDKVPVYYACEIGSHCSEGQKLAVTSSGAPAPTTTPAAPTTTAMTTTMKMTTTTTKMTTTAKTTKAQVKVVTTNAPTGIQTSSAGMDRATTAVLVVVGAALVA</sequence>
<dbReference type="SUPFAM" id="SSF48452">
    <property type="entry name" value="TPR-like"/>
    <property type="match status" value="1"/>
</dbReference>
<feature type="compositionally biased region" description="Pro residues" evidence="1">
    <location>
        <begin position="43"/>
        <end position="54"/>
    </location>
</feature>
<feature type="chain" id="PRO_5032969779" description="FAS1 domain-containing protein" evidence="2">
    <location>
        <begin position="29"/>
        <end position="863"/>
    </location>
</feature>
<dbReference type="OrthoDB" id="2015260at2759"/>
<evidence type="ECO:0008006" key="7">
    <source>
        <dbReference type="Google" id="ProtNLM"/>
    </source>
</evidence>
<evidence type="ECO:0000256" key="2">
    <source>
        <dbReference type="SAM" id="SignalP"/>
    </source>
</evidence>
<proteinExistence type="predicted"/>
<feature type="domain" description="Phytocyanin" evidence="4">
    <location>
        <begin position="695"/>
        <end position="788"/>
    </location>
</feature>
<dbReference type="Pfam" id="PF02298">
    <property type="entry name" value="Cu_bind_like"/>
    <property type="match status" value="1"/>
</dbReference>
<feature type="compositionally biased region" description="Low complexity" evidence="1">
    <location>
        <begin position="55"/>
        <end position="100"/>
    </location>
</feature>
<dbReference type="GO" id="GO:0005886">
    <property type="term" value="C:plasma membrane"/>
    <property type="evidence" value="ECO:0007669"/>
    <property type="project" value="TreeGrafter"/>
</dbReference>
<keyword evidence="6" id="KW-1185">Reference proteome</keyword>
<dbReference type="InterPro" id="IPR036378">
    <property type="entry name" value="FAS1_dom_sf"/>
</dbReference>
<evidence type="ECO:0000259" key="3">
    <source>
        <dbReference type="PROSITE" id="PS50213"/>
    </source>
</evidence>
<dbReference type="Proteomes" id="UP000660262">
    <property type="component" value="Unassembled WGS sequence"/>
</dbReference>
<evidence type="ECO:0000256" key="1">
    <source>
        <dbReference type="SAM" id="MobiDB-lite"/>
    </source>
</evidence>
<dbReference type="Gene3D" id="2.60.40.420">
    <property type="entry name" value="Cupredoxins - blue copper proteins"/>
    <property type="match status" value="1"/>
</dbReference>
<dbReference type="AlphaFoldDB" id="A0A830HQA9"/>
<keyword evidence="2" id="KW-0732">Signal</keyword>
<evidence type="ECO:0000259" key="4">
    <source>
        <dbReference type="PROSITE" id="PS51485"/>
    </source>
</evidence>